<gene>
    <name evidence="2" type="ORF">HUJ06_024275</name>
</gene>
<organism evidence="2 3">
    <name type="scientific">Nelumbo nucifera</name>
    <name type="common">Sacred lotus</name>
    <dbReference type="NCBI Taxonomy" id="4432"/>
    <lineage>
        <taxon>Eukaryota</taxon>
        <taxon>Viridiplantae</taxon>
        <taxon>Streptophyta</taxon>
        <taxon>Embryophyta</taxon>
        <taxon>Tracheophyta</taxon>
        <taxon>Spermatophyta</taxon>
        <taxon>Magnoliopsida</taxon>
        <taxon>Proteales</taxon>
        <taxon>Nelumbonaceae</taxon>
        <taxon>Nelumbo</taxon>
    </lineage>
</organism>
<dbReference type="AlphaFoldDB" id="A0A822XS38"/>
<feature type="region of interest" description="Disordered" evidence="1">
    <location>
        <begin position="1"/>
        <end position="33"/>
    </location>
</feature>
<evidence type="ECO:0000256" key="1">
    <source>
        <dbReference type="SAM" id="MobiDB-lite"/>
    </source>
</evidence>
<evidence type="ECO:0000313" key="2">
    <source>
        <dbReference type="EMBL" id="DAD22812.1"/>
    </source>
</evidence>
<keyword evidence="3" id="KW-1185">Reference proteome</keyword>
<reference evidence="2 3" key="1">
    <citation type="journal article" date="2020" name="Mol. Biol. Evol.">
        <title>Distinct Expression and Methylation Patterns for Genes with Different Fates following a Single Whole-Genome Duplication in Flowering Plants.</title>
        <authorList>
            <person name="Shi T."/>
            <person name="Rahmani R.S."/>
            <person name="Gugger P.F."/>
            <person name="Wang M."/>
            <person name="Li H."/>
            <person name="Zhang Y."/>
            <person name="Li Z."/>
            <person name="Wang Q."/>
            <person name="Van de Peer Y."/>
            <person name="Marchal K."/>
            <person name="Chen J."/>
        </authorList>
    </citation>
    <scope>NUCLEOTIDE SEQUENCE [LARGE SCALE GENOMIC DNA]</scope>
    <source>
        <tissue evidence="2">Leaf</tissue>
    </source>
</reference>
<protein>
    <submittedName>
        <fullName evidence="2">Uncharacterized protein</fullName>
    </submittedName>
</protein>
<sequence length="91" mass="10674">MSIGLTIFTPRKLRHHQPSERETMRNRRRGVKREQALNFPTKFEEKSMRERETTVKIQRVEQKKQLSNSVSQCGTADQTSIVLAVSPFSEW</sequence>
<dbReference type="EMBL" id="DUZY01000001">
    <property type="protein sequence ID" value="DAD22812.1"/>
    <property type="molecule type" value="Genomic_DNA"/>
</dbReference>
<comment type="caution">
    <text evidence="2">The sequence shown here is derived from an EMBL/GenBank/DDBJ whole genome shotgun (WGS) entry which is preliminary data.</text>
</comment>
<dbReference type="Proteomes" id="UP000607653">
    <property type="component" value="Unassembled WGS sequence"/>
</dbReference>
<accession>A0A822XS38</accession>
<evidence type="ECO:0000313" key="3">
    <source>
        <dbReference type="Proteomes" id="UP000607653"/>
    </source>
</evidence>
<name>A0A822XS38_NELNU</name>
<proteinExistence type="predicted"/>